<dbReference type="Bgee" id="ENSELUG00000012972">
    <property type="expression patterns" value="Expressed in ovary and 15 other cell types or tissues"/>
</dbReference>
<dbReference type="EC" id="3.2.1.143" evidence="2"/>
<dbReference type="InterPro" id="IPR007724">
    <property type="entry name" value="Poly_GlycHdrlase"/>
</dbReference>
<dbReference type="Proteomes" id="UP000265140">
    <property type="component" value="Chromosome 6"/>
</dbReference>
<feature type="binding site" evidence="5">
    <location>
        <position position="459"/>
    </location>
    <ligand>
        <name>substrate</name>
    </ligand>
</feature>
<comment type="similarity">
    <text evidence="1">Belongs to the poly(ADP-ribose) glycohydrolase family.</text>
</comment>
<evidence type="ECO:0000256" key="5">
    <source>
        <dbReference type="PIRSR" id="PIRSR607724-2"/>
    </source>
</evidence>
<reference evidence="8" key="4">
    <citation type="submission" date="2025-09" db="UniProtKB">
        <authorList>
            <consortium name="Ensembl"/>
        </authorList>
    </citation>
    <scope>IDENTIFICATION</scope>
</reference>
<reference evidence="9" key="1">
    <citation type="journal article" date="2014" name="PLoS ONE">
        <title>The genome and linkage map of the northern pike (Esox lucius): conserved synteny revealed between the salmonid sister group and the Neoteleostei.</title>
        <authorList>
            <person name="Rondeau E.B."/>
            <person name="Minkley D.R."/>
            <person name="Leong J.S."/>
            <person name="Messmer A.M."/>
            <person name="Jantzen J.R."/>
            <person name="von Schalburg K.R."/>
            <person name="Lemon C."/>
            <person name="Bird N.H."/>
            <person name="Koop B.F."/>
        </authorList>
    </citation>
    <scope>NUCLEOTIDE SEQUENCE</scope>
</reference>
<dbReference type="GO" id="GO:1990966">
    <property type="term" value="P:ATP generation from poly-ADP-D-ribose"/>
    <property type="evidence" value="ECO:0007669"/>
    <property type="project" value="TreeGrafter"/>
</dbReference>
<gene>
    <name evidence="8" type="primary">PARG</name>
</gene>
<dbReference type="InterPro" id="IPR046372">
    <property type="entry name" value="PARG_cat_C"/>
</dbReference>
<protein>
    <recommendedName>
        <fullName evidence="2">poly(ADP-ribose) glycohydrolase</fullName>
        <ecNumber evidence="2">3.2.1.143</ecNumber>
    </recommendedName>
</protein>
<feature type="binding site" evidence="5">
    <location>
        <position position="445"/>
    </location>
    <ligand>
        <name>substrate</name>
    </ligand>
</feature>
<evidence type="ECO:0000256" key="3">
    <source>
        <dbReference type="ARBA" id="ARBA00022801"/>
    </source>
</evidence>
<dbReference type="GO" id="GO:0005737">
    <property type="term" value="C:cytoplasm"/>
    <property type="evidence" value="ECO:0007669"/>
    <property type="project" value="TreeGrafter"/>
</dbReference>
<keyword evidence="9" id="KW-1185">Reference proteome</keyword>
<dbReference type="InterPro" id="IPR048362">
    <property type="entry name" value="PARG_helical"/>
</dbReference>
<feature type="active site" evidence="4">
    <location>
        <position position="460"/>
    </location>
</feature>
<evidence type="ECO:0000313" key="9">
    <source>
        <dbReference type="Proteomes" id="UP000265140"/>
    </source>
</evidence>
<name>A0A6Q2WXR9_ESOLU</name>
<dbReference type="GO" id="GO:0006282">
    <property type="term" value="P:regulation of DNA repair"/>
    <property type="evidence" value="ECO:0007669"/>
    <property type="project" value="InterPro"/>
</dbReference>
<evidence type="ECO:0000259" key="6">
    <source>
        <dbReference type="Pfam" id="PF05028"/>
    </source>
</evidence>
<proteinExistence type="inferred from homology"/>
<dbReference type="AlphaFoldDB" id="A0A6Q2WXR9"/>
<reference evidence="8" key="2">
    <citation type="submission" date="2020-02" db="EMBL/GenBank/DDBJ databases">
        <title>Esox lucius (northern pike) genome, fEsoLuc1, primary haplotype.</title>
        <authorList>
            <person name="Myers G."/>
            <person name="Karagic N."/>
            <person name="Meyer A."/>
            <person name="Pippel M."/>
            <person name="Reichard M."/>
            <person name="Winkler S."/>
            <person name="Tracey A."/>
            <person name="Sims Y."/>
            <person name="Howe K."/>
            <person name="Rhie A."/>
            <person name="Formenti G."/>
            <person name="Durbin R."/>
            <person name="Fedrigo O."/>
            <person name="Jarvis E.D."/>
        </authorList>
    </citation>
    <scope>NUCLEOTIDE SEQUENCE [LARGE SCALE GENOMIC DNA]</scope>
</reference>
<dbReference type="GO" id="GO:0005634">
    <property type="term" value="C:nucleus"/>
    <property type="evidence" value="ECO:0007669"/>
    <property type="project" value="TreeGrafter"/>
</dbReference>
<feature type="binding site" evidence="5">
    <location>
        <position position="500"/>
    </location>
    <ligand>
        <name>substrate</name>
    </ligand>
</feature>
<dbReference type="PANTHER" id="PTHR12837">
    <property type="entry name" value="POLY ADP-RIBOSE GLYCOHYDROLASE"/>
    <property type="match status" value="1"/>
</dbReference>
<reference evidence="8" key="3">
    <citation type="submission" date="2025-08" db="UniProtKB">
        <authorList>
            <consortium name="Ensembl"/>
        </authorList>
    </citation>
    <scope>IDENTIFICATION</scope>
</reference>
<feature type="domain" description="PARG helical" evidence="7">
    <location>
        <begin position="291"/>
        <end position="404"/>
    </location>
</feature>
<dbReference type="Ensembl" id="ENSELUT00000068081.2">
    <property type="protein sequence ID" value="ENSELUP00000045965.2"/>
    <property type="gene ID" value="ENSELUG00000012972.3"/>
</dbReference>
<feature type="active site" evidence="4">
    <location>
        <position position="442"/>
    </location>
</feature>
<dbReference type="GO" id="GO:0005975">
    <property type="term" value="P:carbohydrate metabolic process"/>
    <property type="evidence" value="ECO:0007669"/>
    <property type="project" value="InterPro"/>
</dbReference>
<organism evidence="8 9">
    <name type="scientific">Esox lucius</name>
    <name type="common">Northern pike</name>
    <dbReference type="NCBI Taxonomy" id="8010"/>
    <lineage>
        <taxon>Eukaryota</taxon>
        <taxon>Metazoa</taxon>
        <taxon>Chordata</taxon>
        <taxon>Craniata</taxon>
        <taxon>Vertebrata</taxon>
        <taxon>Euteleostomi</taxon>
        <taxon>Actinopterygii</taxon>
        <taxon>Neopterygii</taxon>
        <taxon>Teleostei</taxon>
        <taxon>Protacanthopterygii</taxon>
        <taxon>Esociformes</taxon>
        <taxon>Esocidae</taxon>
        <taxon>Esox</taxon>
    </lineage>
</organism>
<dbReference type="PANTHER" id="PTHR12837:SF8">
    <property type="entry name" value="POLY(ADP-RIBOSE) GLYCOHYDROLASE"/>
    <property type="match status" value="1"/>
</dbReference>
<dbReference type="GeneTree" id="ENSGT00390000003652"/>
<dbReference type="Pfam" id="PF20811">
    <property type="entry name" value="PARG_cat_N"/>
    <property type="match status" value="1"/>
</dbReference>
<evidence type="ECO:0000259" key="7">
    <source>
        <dbReference type="Pfam" id="PF20811"/>
    </source>
</evidence>
<evidence type="ECO:0000313" key="8">
    <source>
        <dbReference type="Ensembl" id="ENSELUP00000045965.2"/>
    </source>
</evidence>
<feature type="active site" evidence="4">
    <location>
        <position position="461"/>
    </location>
</feature>
<feature type="domain" description="PARG catalytic Macro" evidence="6">
    <location>
        <begin position="411"/>
        <end position="521"/>
    </location>
</feature>
<feature type="domain" description="PARG catalytic Macro" evidence="6">
    <location>
        <begin position="532"/>
        <end position="592"/>
    </location>
</feature>
<dbReference type="GO" id="GO:0004649">
    <property type="term" value="F:poly(ADP-ribose) glycohydrolase activity"/>
    <property type="evidence" value="ECO:0007669"/>
    <property type="project" value="UniProtKB-EC"/>
</dbReference>
<dbReference type="GO" id="GO:0009225">
    <property type="term" value="P:nucleotide-sugar metabolic process"/>
    <property type="evidence" value="ECO:0007669"/>
    <property type="project" value="TreeGrafter"/>
</dbReference>
<accession>A0A6Q2WXR9</accession>
<evidence type="ECO:0000256" key="2">
    <source>
        <dbReference type="ARBA" id="ARBA00012255"/>
    </source>
</evidence>
<evidence type="ECO:0000256" key="1">
    <source>
        <dbReference type="ARBA" id="ARBA00009545"/>
    </source>
</evidence>
<evidence type="ECO:0000256" key="4">
    <source>
        <dbReference type="PIRSR" id="PIRSR607724-1"/>
    </source>
</evidence>
<keyword evidence="3" id="KW-0378">Hydrolase</keyword>
<sequence>MLSPSASESDSSHNIPLQSLDTETQALIWVGDPEETSAVCAMDLKESQASISADSLQGDKIVSQVATEHGMVLEATTDAPGKDGEKMVTGCSRQEEMGGPSSSKGPVLFMHFAVVVTIHFLCSVKSCFCCYCISAQACPEKQLQDRDVPCEKQRGDSPPPSDARWLGSPMSELKRMPQCGGPLPPLKDLPDQHTVLIRTDLLQAGKLPVPYPSKFRDTWDEVHVKMPFSESNLFPVGNQEVQERWTLIQKALARQFCNSQDVKNAILKYNAAHAKRWDFTALHLYCNKSDAMEHLFQSLLPDMVQLALRAPELCTKPIPLLKEGMNHSITMSQEQIASLLANAFFCTFPRRNSRKTEYSNYPDINLCRLFEGSYPKKIEKLKTLLCYFRSVTAQKPTGLVTFTRKCLDHPPSWKNSQTLLTKLHVTCEGTIEDSGHGMLQVDFANRFVGGGVTGSGLVQEEIRFLINPELIISRLFTEALEHNEVLIITGAEQYSTYTGYADSYLWNGKHQDKTPRYLLNRHFNPPPFPPQAYCGFSRPGVRGQDLSAVATGNWGCGVFGGDARLKALLQMLAAAEAGRDVAYFTFGDRALMTDIHTMHSFLTERNISVGEKQAHTHTHRFLPSLFYISSCHPLKPHRASNHKILMYSG</sequence>
<dbReference type="Pfam" id="PF05028">
    <property type="entry name" value="PARG_cat_C"/>
    <property type="match status" value="2"/>
</dbReference>